<dbReference type="SUPFAM" id="SSF53223">
    <property type="entry name" value="Aminoacid dehydrogenase-like, N-terminal domain"/>
    <property type="match status" value="1"/>
</dbReference>
<feature type="binding site" evidence="4">
    <location>
        <position position="319"/>
    </location>
    <ligand>
        <name>(S)-malate</name>
        <dbReference type="ChEBI" id="CHEBI:15589"/>
    </ligand>
</feature>
<dbReference type="PIRSF" id="PIRSF000106">
    <property type="entry name" value="ME"/>
    <property type="match status" value="1"/>
</dbReference>
<gene>
    <name evidence="8" type="ORF">A2358_02910</name>
</gene>
<feature type="binding site" evidence="5">
    <location>
        <position position="138"/>
    </location>
    <ligand>
        <name>a divalent metal cation</name>
        <dbReference type="ChEBI" id="CHEBI:60240"/>
    </ligand>
</feature>
<accession>A0A1G2IVX3</accession>
<protein>
    <submittedName>
        <fullName evidence="8">Malate dehydrogenase</fullName>
    </submittedName>
</protein>
<evidence type="ECO:0000256" key="1">
    <source>
        <dbReference type="ARBA" id="ARBA00008785"/>
    </source>
</evidence>
<feature type="domain" description="Malic enzyme NAD-binding" evidence="6">
    <location>
        <begin position="164"/>
        <end position="381"/>
    </location>
</feature>
<dbReference type="PANTHER" id="PTHR43237">
    <property type="entry name" value="NADP-DEPENDENT MALIC ENZYME"/>
    <property type="match status" value="1"/>
</dbReference>
<dbReference type="InterPro" id="IPR037062">
    <property type="entry name" value="Malic_N_dom_sf"/>
</dbReference>
<dbReference type="Proteomes" id="UP000178650">
    <property type="component" value="Unassembled WGS sequence"/>
</dbReference>
<dbReference type="InterPro" id="IPR012302">
    <property type="entry name" value="Malic_NAD-bd"/>
</dbReference>
<feature type="binding site" evidence="4">
    <location>
        <position position="289"/>
    </location>
    <ligand>
        <name>(S)-malate</name>
        <dbReference type="ChEBI" id="CHEBI:15589"/>
    </ligand>
</feature>
<feature type="active site" description="Proton donor" evidence="3">
    <location>
        <position position="40"/>
    </location>
</feature>
<name>A0A1G2IVX3_9BACT</name>
<reference evidence="8 9" key="1">
    <citation type="journal article" date="2016" name="Nat. Commun.">
        <title>Thousands of microbial genomes shed light on interconnected biogeochemical processes in an aquifer system.</title>
        <authorList>
            <person name="Anantharaman K."/>
            <person name="Brown C.T."/>
            <person name="Hug L.A."/>
            <person name="Sharon I."/>
            <person name="Castelle C.J."/>
            <person name="Probst A.J."/>
            <person name="Thomas B.C."/>
            <person name="Singh A."/>
            <person name="Wilkins M.J."/>
            <person name="Karaoz U."/>
            <person name="Brodie E.L."/>
            <person name="Williams K.H."/>
            <person name="Hubbard S.S."/>
            <person name="Banfield J.F."/>
        </authorList>
    </citation>
    <scope>NUCLEOTIDE SEQUENCE [LARGE SCALE GENOMIC DNA]</scope>
</reference>
<evidence type="ECO:0000256" key="5">
    <source>
        <dbReference type="PIRSR" id="PIRSR000106-3"/>
    </source>
</evidence>
<feature type="binding site" evidence="5">
    <location>
        <position position="137"/>
    </location>
    <ligand>
        <name>a divalent metal cation</name>
        <dbReference type="ChEBI" id="CHEBI:60240"/>
    </ligand>
</feature>
<feature type="domain" description="Malic enzyme N-terminal" evidence="7">
    <location>
        <begin position="19"/>
        <end position="152"/>
    </location>
</feature>
<dbReference type="AlphaFoldDB" id="A0A1G2IVX3"/>
<dbReference type="InterPro" id="IPR046346">
    <property type="entry name" value="Aminoacid_DH-like_N_sf"/>
</dbReference>
<dbReference type="SMART" id="SM00919">
    <property type="entry name" value="Malic_M"/>
    <property type="match status" value="1"/>
</dbReference>
<dbReference type="GO" id="GO:0046872">
    <property type="term" value="F:metal ion binding"/>
    <property type="evidence" value="ECO:0007669"/>
    <property type="project" value="UniProtKB-KW"/>
</dbReference>
<dbReference type="EMBL" id="MHPJ01000015">
    <property type="protein sequence ID" value="OGZ78727.1"/>
    <property type="molecule type" value="Genomic_DNA"/>
</dbReference>
<dbReference type="InterPro" id="IPR045213">
    <property type="entry name" value="Malic_NAD-bd_bact_type"/>
</dbReference>
<dbReference type="PANTHER" id="PTHR43237:SF4">
    <property type="entry name" value="NADP-DEPENDENT MALIC ENZYME"/>
    <property type="match status" value="1"/>
</dbReference>
<dbReference type="GO" id="GO:0051287">
    <property type="term" value="F:NAD binding"/>
    <property type="evidence" value="ECO:0007669"/>
    <property type="project" value="InterPro"/>
</dbReference>
<dbReference type="Gene3D" id="3.40.50.720">
    <property type="entry name" value="NAD(P)-binding Rossmann-like Domain"/>
    <property type="match status" value="1"/>
</dbReference>
<evidence type="ECO:0000313" key="9">
    <source>
        <dbReference type="Proteomes" id="UP000178650"/>
    </source>
</evidence>
<feature type="binding site" evidence="5">
    <location>
        <position position="163"/>
    </location>
    <ligand>
        <name>a divalent metal cation</name>
        <dbReference type="ChEBI" id="CHEBI:60240"/>
    </ligand>
</feature>
<comment type="cofactor">
    <cofactor evidence="5">
        <name>Mg(2+)</name>
        <dbReference type="ChEBI" id="CHEBI:18420"/>
    </cofactor>
    <cofactor evidence="5">
        <name>Mn(2+)</name>
        <dbReference type="ChEBI" id="CHEBI:29035"/>
    </cofactor>
    <text evidence="5">Divalent metal cations. Prefers magnesium or manganese.</text>
</comment>
<evidence type="ECO:0000256" key="3">
    <source>
        <dbReference type="PIRSR" id="PIRSR000106-1"/>
    </source>
</evidence>
<dbReference type="SMART" id="SM01274">
    <property type="entry name" value="malic"/>
    <property type="match status" value="1"/>
</dbReference>
<evidence type="ECO:0000259" key="7">
    <source>
        <dbReference type="SMART" id="SM01274"/>
    </source>
</evidence>
<organism evidence="8 9">
    <name type="scientific">Candidatus Staskawiczbacteria bacterium RIFOXYB1_FULL_37_44</name>
    <dbReference type="NCBI Taxonomy" id="1802223"/>
    <lineage>
        <taxon>Bacteria</taxon>
        <taxon>Candidatus Staskawicziibacteriota</taxon>
    </lineage>
</organism>
<dbReference type="Pfam" id="PF03949">
    <property type="entry name" value="Malic_M"/>
    <property type="match status" value="1"/>
</dbReference>
<dbReference type="STRING" id="1802223.A2358_02910"/>
<dbReference type="InterPro" id="IPR036291">
    <property type="entry name" value="NAD(P)-bd_dom_sf"/>
</dbReference>
<dbReference type="SUPFAM" id="SSF51735">
    <property type="entry name" value="NAD(P)-binding Rossmann-fold domains"/>
    <property type="match status" value="1"/>
</dbReference>
<keyword evidence="2" id="KW-0560">Oxidoreductase</keyword>
<dbReference type="Pfam" id="PF00390">
    <property type="entry name" value="malic"/>
    <property type="match status" value="1"/>
</dbReference>
<keyword evidence="5" id="KW-0479">Metal-binding</keyword>
<evidence type="ECO:0000313" key="8">
    <source>
        <dbReference type="EMBL" id="OGZ78727.1"/>
    </source>
</evidence>
<dbReference type="CDD" id="cd05311">
    <property type="entry name" value="NAD_bind_2_malic_enz"/>
    <property type="match status" value="1"/>
</dbReference>
<sequence>MKKNVSLAKKSLDYHKKLNGKIGIFSKAPLKSLEDLQLSYTPGVGAVSAFLSLHKDQIKKYTIKKNAVAVVSDGSAVLGLGNIGVEGALPVMEGKAMIFKEFANIDAFPIVLDTQDVEEIIKTIKHIAPVFGAINLEDISAPRCFEIEKRLQDALDIFVMHDDQHATAIVVLAGLINAFKVAKKDLKKSSITVIGAGSAGTAVTKLLYAYGVRNIIVVDTKGILSKCRGNMLAHQTELADITNENCREGTLQDAFVKADAVVGLSAPNIIKPEYIKTMNERPIIFALANPVPEIMPGIAKKAGAFIVATGRSDFENQVNNALVFPGIFRGALDYNIRKITDEMQINAAKKLAGIIKNSKANNIIPSIFNPKIVKAIALSLKHEV</sequence>
<comment type="caution">
    <text evidence="8">The sequence shown here is derived from an EMBL/GenBank/DDBJ whole genome shotgun (WGS) entry which is preliminary data.</text>
</comment>
<dbReference type="InterPro" id="IPR012301">
    <property type="entry name" value="Malic_N_dom"/>
</dbReference>
<feature type="active site" description="Proton acceptor" evidence="3">
    <location>
        <position position="95"/>
    </location>
</feature>
<dbReference type="GO" id="GO:0016616">
    <property type="term" value="F:oxidoreductase activity, acting on the CH-OH group of donors, NAD or NADP as acceptor"/>
    <property type="evidence" value="ECO:0007669"/>
    <property type="project" value="InterPro"/>
</dbReference>
<evidence type="ECO:0000259" key="6">
    <source>
        <dbReference type="SMART" id="SM00919"/>
    </source>
</evidence>
<evidence type="ECO:0000256" key="2">
    <source>
        <dbReference type="ARBA" id="ARBA00023002"/>
    </source>
</evidence>
<dbReference type="Gene3D" id="3.40.50.10380">
    <property type="entry name" value="Malic enzyme, N-terminal domain"/>
    <property type="match status" value="1"/>
</dbReference>
<comment type="similarity">
    <text evidence="1">Belongs to the malic enzymes family.</text>
</comment>
<proteinExistence type="inferred from homology"/>
<evidence type="ECO:0000256" key="4">
    <source>
        <dbReference type="PIRSR" id="PIRSR000106-2"/>
    </source>
</evidence>
<dbReference type="InterPro" id="IPR051674">
    <property type="entry name" value="Malate_Decarboxylase"/>
</dbReference>
<dbReference type="InterPro" id="IPR001891">
    <property type="entry name" value="Malic_OxRdtase"/>
</dbReference>
<dbReference type="GO" id="GO:0004470">
    <property type="term" value="F:malic enzyme activity"/>
    <property type="evidence" value="ECO:0007669"/>
    <property type="project" value="InterPro"/>
</dbReference>